<feature type="chain" id="PRO_5021756461" description="Secretin/TonB short N-terminal domain-containing protein" evidence="1">
    <location>
        <begin position="27"/>
        <end position="389"/>
    </location>
</feature>
<evidence type="ECO:0008006" key="4">
    <source>
        <dbReference type="Google" id="ProtNLM"/>
    </source>
</evidence>
<dbReference type="AlphaFoldDB" id="A0A517NV72"/>
<accession>A0A517NV72</accession>
<evidence type="ECO:0000256" key="1">
    <source>
        <dbReference type="SAM" id="SignalP"/>
    </source>
</evidence>
<keyword evidence="3" id="KW-1185">Reference proteome</keyword>
<feature type="signal peptide" evidence="1">
    <location>
        <begin position="1"/>
        <end position="26"/>
    </location>
</feature>
<gene>
    <name evidence="2" type="ORF">K239x_30180</name>
</gene>
<evidence type="ECO:0000313" key="3">
    <source>
        <dbReference type="Proteomes" id="UP000319817"/>
    </source>
</evidence>
<organism evidence="2 3">
    <name type="scientific">Stieleria marina</name>
    <dbReference type="NCBI Taxonomy" id="1930275"/>
    <lineage>
        <taxon>Bacteria</taxon>
        <taxon>Pseudomonadati</taxon>
        <taxon>Planctomycetota</taxon>
        <taxon>Planctomycetia</taxon>
        <taxon>Pirellulales</taxon>
        <taxon>Pirellulaceae</taxon>
        <taxon>Stieleria</taxon>
    </lineage>
</organism>
<dbReference type="Proteomes" id="UP000319817">
    <property type="component" value="Chromosome"/>
</dbReference>
<dbReference type="RefSeq" id="WP_145418765.1">
    <property type="nucleotide sequence ID" value="NZ_CP036526.1"/>
</dbReference>
<name>A0A517NV72_9BACT</name>
<proteinExistence type="predicted"/>
<protein>
    <recommendedName>
        <fullName evidence="4">Secretin/TonB short N-terminal domain-containing protein</fullName>
    </recommendedName>
</protein>
<reference evidence="2 3" key="1">
    <citation type="submission" date="2019-02" db="EMBL/GenBank/DDBJ databases">
        <title>Deep-cultivation of Planctomycetes and their phenomic and genomic characterization uncovers novel biology.</title>
        <authorList>
            <person name="Wiegand S."/>
            <person name="Jogler M."/>
            <person name="Boedeker C."/>
            <person name="Pinto D."/>
            <person name="Vollmers J."/>
            <person name="Rivas-Marin E."/>
            <person name="Kohn T."/>
            <person name="Peeters S.H."/>
            <person name="Heuer A."/>
            <person name="Rast P."/>
            <person name="Oberbeckmann S."/>
            <person name="Bunk B."/>
            <person name="Jeske O."/>
            <person name="Meyerdierks A."/>
            <person name="Storesund J.E."/>
            <person name="Kallscheuer N."/>
            <person name="Luecker S."/>
            <person name="Lage O.M."/>
            <person name="Pohl T."/>
            <person name="Merkel B.J."/>
            <person name="Hornburger P."/>
            <person name="Mueller R.-W."/>
            <person name="Bruemmer F."/>
            <person name="Labrenz M."/>
            <person name="Spormann A.M."/>
            <person name="Op den Camp H."/>
            <person name="Overmann J."/>
            <person name="Amann R."/>
            <person name="Jetten M.S.M."/>
            <person name="Mascher T."/>
            <person name="Medema M.H."/>
            <person name="Devos D.P."/>
            <person name="Kaster A.-K."/>
            <person name="Ovreas L."/>
            <person name="Rohde M."/>
            <person name="Galperin M.Y."/>
            <person name="Jogler C."/>
        </authorList>
    </citation>
    <scope>NUCLEOTIDE SEQUENCE [LARGE SCALE GENOMIC DNA]</scope>
    <source>
        <strain evidence="2 3">K23_9</strain>
    </source>
</reference>
<dbReference type="Gene3D" id="3.55.50.30">
    <property type="match status" value="1"/>
</dbReference>
<keyword evidence="1" id="KW-0732">Signal</keyword>
<evidence type="ECO:0000313" key="2">
    <source>
        <dbReference type="EMBL" id="QDT11025.1"/>
    </source>
</evidence>
<sequence precursor="true">MLRNNQGQRSALAMLPLVFFLSVANAQDNRQDAIERVLDGTTSVRYIDKPLSRVLADLAKRHAISIRMDDRVAKANPNSPGLAISIELRDVSLRSVLRLLLREHNLEYVNEGNRLLVTTSEHAENSHQEERYAIPESVASDTDGFAAAIRETLLMNDSLGTAEIIGSELVVRAPRAVRAKISDLVAQFQPAKDAEKTAAQLEIDQILQQPADMNFVFTPLAEAMQQISRSHGLRVIIDRKSLEQAGITPDVPVTFELKGVDLGRSLRFLLNTCNLSYIVKDQWVQVTTKAIVDAHRELVVHTFPIAAEPHMPKLREMFLKRKPMALTAGDNRIVTFKNHFIVYGTRPIQKAVKQYVDALAVRFNKRPAVQNAQKDVKKEENRFADPFAG</sequence>
<dbReference type="EMBL" id="CP036526">
    <property type="protein sequence ID" value="QDT11025.1"/>
    <property type="molecule type" value="Genomic_DNA"/>
</dbReference>